<feature type="transmembrane region" description="Helical" evidence="1">
    <location>
        <begin position="73"/>
        <end position="95"/>
    </location>
</feature>
<feature type="transmembrane region" description="Helical" evidence="1">
    <location>
        <begin position="334"/>
        <end position="350"/>
    </location>
</feature>
<dbReference type="Pfam" id="PF20580">
    <property type="entry name" value="DUF6784"/>
    <property type="match status" value="1"/>
</dbReference>
<feature type="transmembrane region" description="Helical" evidence="1">
    <location>
        <begin position="221"/>
        <end position="242"/>
    </location>
</feature>
<feature type="transmembrane region" description="Helical" evidence="1">
    <location>
        <begin position="492"/>
        <end position="517"/>
    </location>
</feature>
<protein>
    <submittedName>
        <fullName evidence="4">Uncharacterized protein</fullName>
    </submittedName>
</protein>
<evidence type="ECO:0000259" key="3">
    <source>
        <dbReference type="Pfam" id="PF20581"/>
    </source>
</evidence>
<comment type="caution">
    <text evidence="4">The sequence shown here is derived from an EMBL/GenBank/DDBJ whole genome shotgun (WGS) entry which is preliminary data.</text>
</comment>
<feature type="transmembrane region" description="Helical" evidence="1">
    <location>
        <begin position="557"/>
        <end position="576"/>
    </location>
</feature>
<feature type="transmembrane region" description="Helical" evidence="1">
    <location>
        <begin position="379"/>
        <end position="400"/>
    </location>
</feature>
<feature type="transmembrane region" description="Helical" evidence="1">
    <location>
        <begin position="291"/>
        <end position="314"/>
    </location>
</feature>
<feature type="transmembrane region" description="Helical" evidence="1">
    <location>
        <begin position="162"/>
        <end position="183"/>
    </location>
</feature>
<organism evidence="4">
    <name type="scientific">Desulfatirhabdium butyrativorans</name>
    <dbReference type="NCBI Taxonomy" id="340467"/>
    <lineage>
        <taxon>Bacteria</taxon>
        <taxon>Pseudomonadati</taxon>
        <taxon>Thermodesulfobacteriota</taxon>
        <taxon>Desulfobacteria</taxon>
        <taxon>Desulfobacterales</taxon>
        <taxon>Desulfatirhabdiaceae</taxon>
        <taxon>Desulfatirhabdium</taxon>
    </lineage>
</organism>
<evidence type="ECO:0000313" key="4">
    <source>
        <dbReference type="EMBL" id="HGU34456.1"/>
    </source>
</evidence>
<gene>
    <name evidence="4" type="ORF">ENS29_16655</name>
</gene>
<feature type="domain" description="DUF6784" evidence="2">
    <location>
        <begin position="558"/>
        <end position="655"/>
    </location>
</feature>
<evidence type="ECO:0000259" key="2">
    <source>
        <dbReference type="Pfam" id="PF20580"/>
    </source>
</evidence>
<feature type="transmembrane region" description="Helical" evidence="1">
    <location>
        <begin position="626"/>
        <end position="648"/>
    </location>
</feature>
<accession>A0A7C4W2G2</accession>
<proteinExistence type="predicted"/>
<feature type="transmembrane region" description="Helical" evidence="1">
    <location>
        <begin position="596"/>
        <end position="614"/>
    </location>
</feature>
<dbReference type="InterPro" id="IPR046711">
    <property type="entry name" value="DUF6784"/>
</dbReference>
<keyword evidence="1" id="KW-0472">Membrane</keyword>
<sequence>MRIRFRAVLTGFVLALWICAWTPVNNIYHQGTPLAGGHFPLAPFGVLILLLVASAILRKAAGGYELFTGHELLIVWALTTLASGIAYTGLARTLFINLTAPVQFATVENRWEETLQPLLPSILFPQDRQAIRLFYDGLQQGRQLGWIDVVRQVPWQAWMGPLTFWGVFVLAAYAVMICLISLTSRQWLVYERMNLPLLQVPLAIEEAYREKRLRAFFTNPFLVTGMLLPVLLHTINGLSSLFPSVPSIPTLILAGSYFSPGGLFSAFTKLKIAIYPAFIGFAFLTAKQISLSFWFFFIAGGLVIGGLEFFGYRIPESALGITFGPTLARPEETQMIGAYGVFFLFLLWLARDHLKHVILEAFGLRRPDPDIHEWIPSRAAFWGLVLSCLILFGACVYAGMAPVSAFLFLTAGFMVMMVATRVICQGGIAYFTLTAAPTDGILAFTGIRFLGGINGLLAAVSQKVLFLDLRESLMPSLVHARRVSGFRSPQRLWTAAMTVTLVGAVIVSLAAMLALCYRYGARSLELEWATRTTVNLYEDAQKLILTSVQPHASWVKVFSAAGAIVMLVLVVCYHRFYWWPIHPIGYLTAYSSAMRILWFSFFCGWLFNAVCMRYGGIGVFRKLRLFFIGLVIGDFLMGGVWALIGLGWDATYRVMPD</sequence>
<dbReference type="InterPro" id="IPR046712">
    <property type="entry name" value="DUF6785"/>
</dbReference>
<feature type="transmembrane region" description="Helical" evidence="1">
    <location>
        <begin position="406"/>
        <end position="433"/>
    </location>
</feature>
<keyword evidence="1" id="KW-1133">Transmembrane helix</keyword>
<name>A0A7C4W2G2_9BACT</name>
<feature type="domain" description="DUF6785" evidence="3">
    <location>
        <begin position="4"/>
        <end position="520"/>
    </location>
</feature>
<dbReference type="AlphaFoldDB" id="A0A7C4W2G2"/>
<keyword evidence="1" id="KW-0812">Transmembrane</keyword>
<dbReference type="EMBL" id="DSUH01000380">
    <property type="protein sequence ID" value="HGU34456.1"/>
    <property type="molecule type" value="Genomic_DNA"/>
</dbReference>
<feature type="transmembrane region" description="Helical" evidence="1">
    <location>
        <begin position="42"/>
        <end position="61"/>
    </location>
</feature>
<feature type="transmembrane region" description="Helical" evidence="1">
    <location>
        <begin position="262"/>
        <end position="284"/>
    </location>
</feature>
<evidence type="ECO:0000256" key="1">
    <source>
        <dbReference type="SAM" id="Phobius"/>
    </source>
</evidence>
<feature type="transmembrane region" description="Helical" evidence="1">
    <location>
        <begin position="440"/>
        <end position="460"/>
    </location>
</feature>
<reference evidence="4" key="1">
    <citation type="journal article" date="2020" name="mSystems">
        <title>Genome- and Community-Level Interaction Insights into Carbon Utilization and Element Cycling Functions of Hydrothermarchaeota in Hydrothermal Sediment.</title>
        <authorList>
            <person name="Zhou Z."/>
            <person name="Liu Y."/>
            <person name="Xu W."/>
            <person name="Pan J."/>
            <person name="Luo Z.H."/>
            <person name="Li M."/>
        </authorList>
    </citation>
    <scope>NUCLEOTIDE SEQUENCE [LARGE SCALE GENOMIC DNA]</scope>
    <source>
        <strain evidence="4">SpSt-477</strain>
    </source>
</reference>
<dbReference type="Pfam" id="PF20581">
    <property type="entry name" value="DUF6785"/>
    <property type="match status" value="1"/>
</dbReference>